<dbReference type="Proteomes" id="UP001189429">
    <property type="component" value="Unassembled WGS sequence"/>
</dbReference>
<feature type="region of interest" description="Disordered" evidence="1">
    <location>
        <begin position="331"/>
        <end position="406"/>
    </location>
</feature>
<keyword evidence="2" id="KW-0732">Signal</keyword>
<reference evidence="3" key="1">
    <citation type="submission" date="2023-10" db="EMBL/GenBank/DDBJ databases">
        <authorList>
            <person name="Chen Y."/>
            <person name="Shah S."/>
            <person name="Dougan E. K."/>
            <person name="Thang M."/>
            <person name="Chan C."/>
        </authorList>
    </citation>
    <scope>NUCLEOTIDE SEQUENCE [LARGE SCALE GENOMIC DNA]</scope>
</reference>
<evidence type="ECO:0000256" key="2">
    <source>
        <dbReference type="SAM" id="SignalP"/>
    </source>
</evidence>
<gene>
    <name evidence="3" type="ORF">PCOR1329_LOCUS59557</name>
</gene>
<dbReference type="EMBL" id="CAUYUJ010017427">
    <property type="protein sequence ID" value="CAK0874745.1"/>
    <property type="molecule type" value="Genomic_DNA"/>
</dbReference>
<organism evidence="3 4">
    <name type="scientific">Prorocentrum cordatum</name>
    <dbReference type="NCBI Taxonomy" id="2364126"/>
    <lineage>
        <taxon>Eukaryota</taxon>
        <taxon>Sar</taxon>
        <taxon>Alveolata</taxon>
        <taxon>Dinophyceae</taxon>
        <taxon>Prorocentrales</taxon>
        <taxon>Prorocentraceae</taxon>
        <taxon>Prorocentrum</taxon>
    </lineage>
</organism>
<name>A0ABN9VR52_9DINO</name>
<evidence type="ECO:0000256" key="1">
    <source>
        <dbReference type="SAM" id="MobiDB-lite"/>
    </source>
</evidence>
<proteinExistence type="predicted"/>
<accession>A0ABN9VR52</accession>
<sequence>MFRPALACLLLAASNAVSTHGGAARAGLAAGQNANPIRRVVTLLQKMQKQVAEEGKTEEELYKKFMCYCSTGKGQLSTSISTADEKITKVTSMLEEGESKKAQLDSDIKKAKADRAEGKTALATATSLRAKAATAYAKESSDFQTDLSALTAAIKAIETGMAGSFLQTQAGSVLRRLAVDVDMSAPDRDMLTAFLAQGQGYVPKSGQIVGILKEMKDTMGKDLGDLTAAEEKAIKDYEALSAAKTAEIEALTTEIESKLQASGELAVDPRIVDMKEDLDDTGKALLEDKKFLAELERGCATKTAEWEERSKTRTDELLALAETIKILNDDDALESNPAHAGARAAGGDEQAGADGGPEGPGQRQGPGSPRGAHLPRAPRRGEELRQGHQDDMVVLLGEEQAGDDKKKAYCEKSLDESEDDKKVLENTVGDLEKSIATTEESISTLAEATPRQPRAGRWRDGYSERLE</sequence>
<feature type="compositionally biased region" description="Basic and acidic residues" evidence="1">
    <location>
        <begin position="379"/>
        <end position="391"/>
    </location>
</feature>
<feature type="region of interest" description="Disordered" evidence="1">
    <location>
        <begin position="439"/>
        <end position="467"/>
    </location>
</feature>
<keyword evidence="4" id="KW-1185">Reference proteome</keyword>
<evidence type="ECO:0000313" key="3">
    <source>
        <dbReference type="EMBL" id="CAK0874745.1"/>
    </source>
</evidence>
<protein>
    <submittedName>
        <fullName evidence="3">Uncharacterized protein</fullName>
    </submittedName>
</protein>
<comment type="caution">
    <text evidence="3">The sequence shown here is derived from an EMBL/GenBank/DDBJ whole genome shotgun (WGS) entry which is preliminary data.</text>
</comment>
<feature type="signal peptide" evidence="2">
    <location>
        <begin position="1"/>
        <end position="16"/>
    </location>
</feature>
<evidence type="ECO:0000313" key="4">
    <source>
        <dbReference type="Proteomes" id="UP001189429"/>
    </source>
</evidence>
<feature type="compositionally biased region" description="Gly residues" evidence="1">
    <location>
        <begin position="353"/>
        <end position="364"/>
    </location>
</feature>
<feature type="compositionally biased region" description="Basic and acidic residues" evidence="1">
    <location>
        <begin position="457"/>
        <end position="467"/>
    </location>
</feature>
<feature type="compositionally biased region" description="Low complexity" evidence="1">
    <location>
        <begin position="340"/>
        <end position="352"/>
    </location>
</feature>
<feature type="chain" id="PRO_5046418787" evidence="2">
    <location>
        <begin position="17"/>
        <end position="467"/>
    </location>
</feature>